<dbReference type="PANTHER" id="PTHR28004">
    <property type="entry name" value="ZGC:162816-RELATED"/>
    <property type="match status" value="1"/>
</dbReference>
<feature type="domain" description="Alanine racemase N-terminal" evidence="1">
    <location>
        <begin position="35"/>
        <end position="272"/>
    </location>
</feature>
<dbReference type="InterPro" id="IPR029066">
    <property type="entry name" value="PLP-binding_barrel"/>
</dbReference>
<dbReference type="RefSeq" id="WP_344800869.1">
    <property type="nucleotide sequence ID" value="NZ_BAABBN010000017.1"/>
</dbReference>
<gene>
    <name evidence="2" type="ORF">GCM10022277_44440</name>
</gene>
<dbReference type="Gene3D" id="3.20.20.10">
    <property type="entry name" value="Alanine racemase"/>
    <property type="match status" value="1"/>
</dbReference>
<accession>A0ABP7NDN5</accession>
<dbReference type="InterPro" id="IPR051466">
    <property type="entry name" value="D-amino_acid_metab_enzyme"/>
</dbReference>
<organism evidence="2 3">
    <name type="scientific">Litoribacillus peritrichatus</name>
    <dbReference type="NCBI Taxonomy" id="718191"/>
    <lineage>
        <taxon>Bacteria</taxon>
        <taxon>Pseudomonadati</taxon>
        <taxon>Pseudomonadota</taxon>
        <taxon>Gammaproteobacteria</taxon>
        <taxon>Oceanospirillales</taxon>
        <taxon>Oceanospirillaceae</taxon>
        <taxon>Litoribacillus</taxon>
    </lineage>
</organism>
<evidence type="ECO:0000313" key="3">
    <source>
        <dbReference type="Proteomes" id="UP001501565"/>
    </source>
</evidence>
<reference evidence="3" key="1">
    <citation type="journal article" date="2019" name="Int. J. Syst. Evol. Microbiol.">
        <title>The Global Catalogue of Microorganisms (GCM) 10K type strain sequencing project: providing services to taxonomists for standard genome sequencing and annotation.</title>
        <authorList>
            <consortium name="The Broad Institute Genomics Platform"/>
            <consortium name="The Broad Institute Genome Sequencing Center for Infectious Disease"/>
            <person name="Wu L."/>
            <person name="Ma J."/>
        </authorList>
    </citation>
    <scope>NUCLEOTIDE SEQUENCE [LARGE SCALE GENOMIC DNA]</scope>
    <source>
        <strain evidence="3">JCM 17551</strain>
    </source>
</reference>
<name>A0ABP7NDN5_9GAMM</name>
<protein>
    <submittedName>
        <fullName evidence="2">DSD1 family PLP-dependent enzyme</fullName>
    </submittedName>
</protein>
<sequence length="407" mass="45605">MTTKPSLNPSYAPYFGQLNNELKLVGGGRPRLVLDLDALDHNLSQMKKNWPANTQFRLVIKSLPCIELLQYIAHQMGSMNFMAFHQPFLNQIVQVFPKGNLLLGKPLPLAAVSEFYQLHQSNPTAFNPDSQLQWLIDTSERLQQYLTLAQQQQRRFQINIEVNIGLQRGGVNANSTLDSLLTTIQRHPEHLKLTGLMGYDAHVGKLPGFIESRNTSYRKSQARLKGYLEYVQQNYPQLVPSEGLTINGAGSPTIEIHKQQSQCNDLSAGSCLVKPANFDLATLQDYQPACFIAAPVIKTLPGFALPGPEIISKPLQRIHQRFGQTFFIYGGDWKARLTSPKGLYENPIYGSSANQAIVNGAKSINLAPDDHIFFRPKESEAVFLQFGRILAVRKGRKEADWPVLQQP</sequence>
<evidence type="ECO:0000313" key="2">
    <source>
        <dbReference type="EMBL" id="GAA3943762.1"/>
    </source>
</evidence>
<evidence type="ECO:0000259" key="1">
    <source>
        <dbReference type="Pfam" id="PF01168"/>
    </source>
</evidence>
<dbReference type="InterPro" id="IPR001608">
    <property type="entry name" value="Ala_racemase_N"/>
</dbReference>
<dbReference type="SUPFAM" id="SSF51419">
    <property type="entry name" value="PLP-binding barrel"/>
    <property type="match status" value="1"/>
</dbReference>
<dbReference type="Pfam" id="PF01168">
    <property type="entry name" value="Ala_racemase_N"/>
    <property type="match status" value="1"/>
</dbReference>
<dbReference type="PANTHER" id="PTHR28004:SF2">
    <property type="entry name" value="D-SERINE DEHYDRATASE"/>
    <property type="match status" value="1"/>
</dbReference>
<proteinExistence type="predicted"/>
<comment type="caution">
    <text evidence="2">The sequence shown here is derived from an EMBL/GenBank/DDBJ whole genome shotgun (WGS) entry which is preliminary data.</text>
</comment>
<dbReference type="EMBL" id="BAABBN010000017">
    <property type="protein sequence ID" value="GAA3943762.1"/>
    <property type="molecule type" value="Genomic_DNA"/>
</dbReference>
<dbReference type="Proteomes" id="UP001501565">
    <property type="component" value="Unassembled WGS sequence"/>
</dbReference>
<keyword evidence="3" id="KW-1185">Reference proteome</keyword>